<dbReference type="InterPro" id="IPR004843">
    <property type="entry name" value="Calcineurin-like_PHP"/>
</dbReference>
<dbReference type="GO" id="GO:0006798">
    <property type="term" value="P:polyphosphate catabolic process"/>
    <property type="evidence" value="ECO:0007669"/>
    <property type="project" value="TreeGrafter"/>
</dbReference>
<dbReference type="Gene3D" id="3.60.21.10">
    <property type="match status" value="1"/>
</dbReference>
<keyword evidence="3" id="KW-1185">Reference proteome</keyword>
<dbReference type="Proteomes" id="UP000268162">
    <property type="component" value="Unassembled WGS sequence"/>
</dbReference>
<feature type="domain" description="Calcineurin-like phosphoesterase" evidence="1">
    <location>
        <begin position="29"/>
        <end position="166"/>
    </location>
</feature>
<evidence type="ECO:0000313" key="2">
    <source>
        <dbReference type="EMBL" id="RKP37314.1"/>
    </source>
</evidence>
<dbReference type="GO" id="GO:0000298">
    <property type="term" value="F:endopolyphosphatase activity"/>
    <property type="evidence" value="ECO:0007669"/>
    <property type="project" value="TreeGrafter"/>
</dbReference>
<dbReference type="EMBL" id="ML002511">
    <property type="protein sequence ID" value="RKP37314.1"/>
    <property type="molecule type" value="Genomic_DNA"/>
</dbReference>
<dbReference type="AlphaFoldDB" id="A0A4P9ZUR2"/>
<name>A0A4P9ZUR2_9FUNG</name>
<proteinExistence type="predicted"/>
<dbReference type="SUPFAM" id="SSF56300">
    <property type="entry name" value="Metallo-dependent phosphatases"/>
    <property type="match status" value="1"/>
</dbReference>
<dbReference type="InterPro" id="IPR029052">
    <property type="entry name" value="Metallo-depent_PP-like"/>
</dbReference>
<dbReference type="PANTHER" id="PTHR42850:SF4">
    <property type="entry name" value="ZINC-DEPENDENT ENDOPOLYPHOSPHATASE"/>
    <property type="match status" value="1"/>
</dbReference>
<dbReference type="InterPro" id="IPR050126">
    <property type="entry name" value="Ap4A_hydrolase"/>
</dbReference>
<dbReference type="STRING" id="215637.A0A4P9ZUR2"/>
<accession>A0A4P9ZUR2</accession>
<evidence type="ECO:0000313" key="3">
    <source>
        <dbReference type="Proteomes" id="UP000268162"/>
    </source>
</evidence>
<dbReference type="PANTHER" id="PTHR42850">
    <property type="entry name" value="METALLOPHOSPHOESTERASE"/>
    <property type="match status" value="1"/>
</dbReference>
<dbReference type="Pfam" id="PF00149">
    <property type="entry name" value="Metallophos"/>
    <property type="match status" value="1"/>
</dbReference>
<reference evidence="3" key="1">
    <citation type="journal article" date="2018" name="Nat. Microbiol.">
        <title>Leveraging single-cell genomics to expand the fungal tree of life.</title>
        <authorList>
            <person name="Ahrendt S.R."/>
            <person name="Quandt C.A."/>
            <person name="Ciobanu D."/>
            <person name="Clum A."/>
            <person name="Salamov A."/>
            <person name="Andreopoulos B."/>
            <person name="Cheng J.F."/>
            <person name="Woyke T."/>
            <person name="Pelin A."/>
            <person name="Henrissat B."/>
            <person name="Reynolds N.K."/>
            <person name="Benny G.L."/>
            <person name="Smith M.E."/>
            <person name="James T.Y."/>
            <person name="Grigoriev I.V."/>
        </authorList>
    </citation>
    <scope>NUCLEOTIDE SEQUENCE [LARGE SCALE GENOMIC DNA]</scope>
    <source>
        <strain evidence="3">RSA 468</strain>
    </source>
</reference>
<gene>
    <name evidence="2" type="ORF">BJ085DRAFT_21392</name>
</gene>
<sequence>MKTGQSWGPPLFDYDTLIKYAKLPATHKRYIIIGDVHGQLDDLNKLLKKVSFNMSEDLIILAGDLVNKGQDSLGVVRLAQKIGAKCVRGNHENYLYSIRKEIQLKQPSKKWKDAQVSLTNQMDINDWKYLDSCPLVLELPDLDEKVVVAHAGVDANAPIDDQDPNFTMYVPHMPNLKVANKYYTAHENWQEEWAQKHSQDGMTGVYGHTELKTLDIRPLAKGIDTSCYLGGELTANIYPGDEIVSVKCTDYNKQEKPEATPLLE</sequence>
<evidence type="ECO:0000259" key="1">
    <source>
        <dbReference type="Pfam" id="PF00149"/>
    </source>
</evidence>
<protein>
    <submittedName>
        <fullName evidence="2">Metallo-dependent phosphatase-like protein</fullName>
    </submittedName>
</protein>
<organism evidence="2 3">
    <name type="scientific">Dimargaris cristalligena</name>
    <dbReference type="NCBI Taxonomy" id="215637"/>
    <lineage>
        <taxon>Eukaryota</taxon>
        <taxon>Fungi</taxon>
        <taxon>Fungi incertae sedis</taxon>
        <taxon>Zoopagomycota</taxon>
        <taxon>Kickxellomycotina</taxon>
        <taxon>Dimargaritomycetes</taxon>
        <taxon>Dimargaritales</taxon>
        <taxon>Dimargaritaceae</taxon>
        <taxon>Dimargaris</taxon>
    </lineage>
</organism>
<dbReference type="GO" id="GO:0005737">
    <property type="term" value="C:cytoplasm"/>
    <property type="evidence" value="ECO:0007669"/>
    <property type="project" value="TreeGrafter"/>
</dbReference>
<dbReference type="GO" id="GO:0016791">
    <property type="term" value="F:phosphatase activity"/>
    <property type="evidence" value="ECO:0007669"/>
    <property type="project" value="TreeGrafter"/>
</dbReference>